<dbReference type="Gene3D" id="3.80.10.10">
    <property type="entry name" value="Ribonuclease Inhibitor"/>
    <property type="match status" value="1"/>
</dbReference>
<dbReference type="Proteomes" id="UP000054350">
    <property type="component" value="Unassembled WGS sequence"/>
</dbReference>
<dbReference type="SUPFAM" id="SSF52047">
    <property type="entry name" value="RNI-like"/>
    <property type="match status" value="1"/>
</dbReference>
<dbReference type="InterPro" id="IPR032675">
    <property type="entry name" value="LRR_dom_sf"/>
</dbReference>
<dbReference type="VEuPathDB" id="FungiDB:AMAG_18526"/>
<dbReference type="EMBL" id="GG745336">
    <property type="protein sequence ID" value="KNE60378.1"/>
    <property type="molecule type" value="Genomic_DNA"/>
</dbReference>
<gene>
    <name evidence="1" type="ORF">AMAG_18526</name>
</gene>
<proteinExistence type="predicted"/>
<name>A0A0L0SCW0_ALLM3</name>
<reference evidence="1 2" key="1">
    <citation type="submission" date="2009-11" db="EMBL/GenBank/DDBJ databases">
        <title>Annotation of Allomyces macrogynus ATCC 38327.</title>
        <authorList>
            <consortium name="The Broad Institute Genome Sequencing Platform"/>
            <person name="Russ C."/>
            <person name="Cuomo C."/>
            <person name="Burger G."/>
            <person name="Gray M.W."/>
            <person name="Holland P.W.H."/>
            <person name="King N."/>
            <person name="Lang F.B.F."/>
            <person name="Roger A.J."/>
            <person name="Ruiz-Trillo I."/>
            <person name="Young S.K."/>
            <person name="Zeng Q."/>
            <person name="Gargeya S."/>
            <person name="Fitzgerald M."/>
            <person name="Haas B."/>
            <person name="Abouelleil A."/>
            <person name="Alvarado L."/>
            <person name="Arachchi H.M."/>
            <person name="Berlin A."/>
            <person name="Chapman S.B."/>
            <person name="Gearin G."/>
            <person name="Goldberg J."/>
            <person name="Griggs A."/>
            <person name="Gujja S."/>
            <person name="Hansen M."/>
            <person name="Heiman D."/>
            <person name="Howarth C."/>
            <person name="Larimer J."/>
            <person name="Lui A."/>
            <person name="MacDonald P.J.P."/>
            <person name="McCowen C."/>
            <person name="Montmayeur A."/>
            <person name="Murphy C."/>
            <person name="Neiman D."/>
            <person name="Pearson M."/>
            <person name="Priest M."/>
            <person name="Roberts A."/>
            <person name="Saif S."/>
            <person name="Shea T."/>
            <person name="Sisk P."/>
            <person name="Stolte C."/>
            <person name="Sykes S."/>
            <person name="Wortman J."/>
            <person name="Nusbaum C."/>
            <person name="Birren B."/>
        </authorList>
    </citation>
    <scope>NUCLEOTIDE SEQUENCE [LARGE SCALE GENOMIC DNA]</scope>
    <source>
        <strain evidence="1 2">ATCC 38327</strain>
    </source>
</reference>
<reference evidence="2" key="2">
    <citation type="submission" date="2009-11" db="EMBL/GenBank/DDBJ databases">
        <title>The Genome Sequence of Allomyces macrogynus strain ATCC 38327.</title>
        <authorList>
            <consortium name="The Broad Institute Genome Sequencing Platform"/>
            <person name="Russ C."/>
            <person name="Cuomo C."/>
            <person name="Shea T."/>
            <person name="Young S.K."/>
            <person name="Zeng Q."/>
            <person name="Koehrsen M."/>
            <person name="Haas B."/>
            <person name="Borodovsky M."/>
            <person name="Guigo R."/>
            <person name="Alvarado L."/>
            <person name="Berlin A."/>
            <person name="Borenstein D."/>
            <person name="Chen Z."/>
            <person name="Engels R."/>
            <person name="Freedman E."/>
            <person name="Gellesch M."/>
            <person name="Goldberg J."/>
            <person name="Griggs A."/>
            <person name="Gujja S."/>
            <person name="Heiman D."/>
            <person name="Hepburn T."/>
            <person name="Howarth C."/>
            <person name="Jen D."/>
            <person name="Larson L."/>
            <person name="Lewis B."/>
            <person name="Mehta T."/>
            <person name="Park D."/>
            <person name="Pearson M."/>
            <person name="Roberts A."/>
            <person name="Saif S."/>
            <person name="Shenoy N."/>
            <person name="Sisk P."/>
            <person name="Stolte C."/>
            <person name="Sykes S."/>
            <person name="Walk T."/>
            <person name="White J."/>
            <person name="Yandava C."/>
            <person name="Burger G."/>
            <person name="Gray M.W."/>
            <person name="Holland P.W.H."/>
            <person name="King N."/>
            <person name="Lang F.B.F."/>
            <person name="Roger A.J."/>
            <person name="Ruiz-Trillo I."/>
            <person name="Lander E."/>
            <person name="Nusbaum C."/>
        </authorList>
    </citation>
    <scope>NUCLEOTIDE SEQUENCE [LARGE SCALE GENOMIC DNA]</scope>
    <source>
        <strain evidence="2">ATCC 38327</strain>
    </source>
</reference>
<dbReference type="AlphaFoldDB" id="A0A0L0SCW0"/>
<evidence type="ECO:0000313" key="1">
    <source>
        <dbReference type="EMBL" id="KNE60378.1"/>
    </source>
</evidence>
<dbReference type="OrthoDB" id="10669971at2759"/>
<evidence type="ECO:0000313" key="2">
    <source>
        <dbReference type="Proteomes" id="UP000054350"/>
    </source>
</evidence>
<accession>A0A0L0SCW0</accession>
<organism evidence="1 2">
    <name type="scientific">Allomyces macrogynus (strain ATCC 38327)</name>
    <name type="common">Allomyces javanicus var. macrogynus</name>
    <dbReference type="NCBI Taxonomy" id="578462"/>
    <lineage>
        <taxon>Eukaryota</taxon>
        <taxon>Fungi</taxon>
        <taxon>Fungi incertae sedis</taxon>
        <taxon>Blastocladiomycota</taxon>
        <taxon>Blastocladiomycetes</taxon>
        <taxon>Blastocladiales</taxon>
        <taxon>Blastocladiaceae</taxon>
        <taxon>Allomyces</taxon>
    </lineage>
</organism>
<sequence length="586" mass="64990">MLHSCTTLRTSIHTTAQCTVRNPPPHSTKMTSTHDLAHSSARVPAVHQLPDVVVDCIAEKLVWDMQGSISLIELALAAPGLYAPCLYVAIRTFKNQIDDATTPYHTASADATLSNSEIQEAGNLFRSWDDNTGRLQTYLALIPRAKDRTPITTTSALLSRHWSLLPVPLRQWRHCSLDWMTLRQHDLVVPVPPQCLSLHLEEPGEGTLLWSRIPFPPTVTELALSRGKAPSMADAPMVFGRLPRQLQTLVLRDLFLDKDGHDDASMALLLDHAPATLVSLTLVIYRYSGIPIPVQTQRALCRLLLRLPRLTSLTLECGSLMGLDELLAAFRRVGLKHLKLTLFVAGEDNSTMLSPVATGSPSSVDSLTLDVDSNRDQWSADIKSIFRHFPIATHALNATVTAWDRCLACLLPFAPSLQHLTISSVSERAHDELAHMFPRFPASLKSLAISVDLGPVAAKALARYMPSQLVALDLKGCDLSAVVLDLLGPSWPLTLRQLILHQSPQTRPDLGPDSDPLRRNMTCPLWVALLPTELRLLEMRDMWITDGMVASWVERMSTRLKLRVSEYLLDERMAARLGTKFHVAFL</sequence>
<evidence type="ECO:0008006" key="3">
    <source>
        <dbReference type="Google" id="ProtNLM"/>
    </source>
</evidence>
<protein>
    <recommendedName>
        <fullName evidence="3">F-box domain-containing protein</fullName>
    </recommendedName>
</protein>
<keyword evidence="2" id="KW-1185">Reference proteome</keyword>